<comment type="caution">
    <text evidence="1">The sequence shown here is derived from an EMBL/GenBank/DDBJ whole genome shotgun (WGS) entry which is preliminary data.</text>
</comment>
<keyword evidence="1" id="KW-0808">Transferase</keyword>
<organism evidence="1 2">
    <name type="scientific">Nostoc cycadae WK-1</name>
    <dbReference type="NCBI Taxonomy" id="1861711"/>
    <lineage>
        <taxon>Bacteria</taxon>
        <taxon>Bacillati</taxon>
        <taxon>Cyanobacteriota</taxon>
        <taxon>Cyanophyceae</taxon>
        <taxon>Nostocales</taxon>
        <taxon>Nostocaceae</taxon>
        <taxon>Nostoc</taxon>
    </lineage>
</organism>
<keyword evidence="2" id="KW-1185">Reference proteome</keyword>
<protein>
    <submittedName>
        <fullName evidence="1">RNA-directed DNA polymerase</fullName>
    </submittedName>
</protein>
<gene>
    <name evidence="1" type="ORF">NCWK1_3610</name>
</gene>
<dbReference type="RefSeq" id="WP_017307621.1">
    <property type="nucleotide sequence ID" value="NZ_DF978432.1"/>
</dbReference>
<keyword evidence="1" id="KW-0548">Nucleotidyltransferase</keyword>
<dbReference type="Proteomes" id="UP000236527">
    <property type="component" value="Unassembled WGS sequence"/>
</dbReference>
<keyword evidence="1" id="KW-0695">RNA-directed DNA polymerase</keyword>
<evidence type="ECO:0000313" key="2">
    <source>
        <dbReference type="Proteomes" id="UP000236527"/>
    </source>
</evidence>
<accession>A0A2H6LKU4</accession>
<proteinExistence type="predicted"/>
<reference evidence="2" key="1">
    <citation type="journal article" date="2018" name="Genome Announc.">
        <title>Draft Genome Sequence of the Nitrogen-Fixing and Hormogonia-Inducing Cyanobacterium Nostoc cycadae Strain WK-1, Isolated from the Coralloid Roots of Cycas revoluta.</title>
        <authorList>
            <person name="Kanesaki Y."/>
            <person name="Hirose M."/>
            <person name="Hirose Y."/>
            <person name="Fujisawa T."/>
            <person name="Nakamura Y."/>
            <person name="Watanabe S."/>
            <person name="Matsunaga S."/>
            <person name="Uchida H."/>
            <person name="Murakami A."/>
        </authorList>
    </citation>
    <scope>NUCLEOTIDE SEQUENCE [LARGE SCALE GENOMIC DNA]</scope>
    <source>
        <strain evidence="2">WK-1</strain>
    </source>
</reference>
<evidence type="ECO:0000313" key="1">
    <source>
        <dbReference type="EMBL" id="GBE93845.1"/>
    </source>
</evidence>
<dbReference type="EMBL" id="BDGE01000060">
    <property type="protein sequence ID" value="GBE93845.1"/>
    <property type="molecule type" value="Genomic_DNA"/>
</dbReference>
<dbReference type="AlphaFoldDB" id="A0A2H6LKU4"/>
<sequence length="57" mass="6732">MTISFREWLKQFKNQDIPFGDLWSDATSTKRGRFQDNISDSWQGSTIESLIEFMVKN</sequence>
<name>A0A2H6LKU4_9NOSO</name>
<dbReference type="GO" id="GO:0003964">
    <property type="term" value="F:RNA-directed DNA polymerase activity"/>
    <property type="evidence" value="ECO:0007669"/>
    <property type="project" value="UniProtKB-KW"/>
</dbReference>